<dbReference type="Proteomes" id="UP000479000">
    <property type="component" value="Unassembled WGS sequence"/>
</dbReference>
<evidence type="ECO:0000313" key="2">
    <source>
        <dbReference type="Proteomes" id="UP000479000"/>
    </source>
</evidence>
<name>A0A6H5FXP6_9HEMI</name>
<proteinExistence type="predicted"/>
<reference evidence="1 2" key="1">
    <citation type="submission" date="2020-02" db="EMBL/GenBank/DDBJ databases">
        <authorList>
            <person name="Ferguson B K."/>
        </authorList>
    </citation>
    <scope>NUCLEOTIDE SEQUENCE [LARGE SCALE GENOMIC DNA]</scope>
</reference>
<organism evidence="1 2">
    <name type="scientific">Nesidiocoris tenuis</name>
    <dbReference type="NCBI Taxonomy" id="355587"/>
    <lineage>
        <taxon>Eukaryota</taxon>
        <taxon>Metazoa</taxon>
        <taxon>Ecdysozoa</taxon>
        <taxon>Arthropoda</taxon>
        <taxon>Hexapoda</taxon>
        <taxon>Insecta</taxon>
        <taxon>Pterygota</taxon>
        <taxon>Neoptera</taxon>
        <taxon>Paraneoptera</taxon>
        <taxon>Hemiptera</taxon>
        <taxon>Heteroptera</taxon>
        <taxon>Panheteroptera</taxon>
        <taxon>Cimicomorpha</taxon>
        <taxon>Miridae</taxon>
        <taxon>Dicyphina</taxon>
        <taxon>Nesidiocoris</taxon>
    </lineage>
</organism>
<protein>
    <submittedName>
        <fullName evidence="1">Uncharacterized protein</fullName>
    </submittedName>
</protein>
<sequence length="112" mass="12886">MFQYHCYRAKPYNKVGKGFPHCQSERGTTTTTTTTTKSLILHEQLLKSVKYVNPSETISSPSRDFFKSLRYSTRSWETAGTIGYRHRARFGNRGGTEVIENPFKSKSLPICW</sequence>
<evidence type="ECO:0000313" key="1">
    <source>
        <dbReference type="EMBL" id="CAA9994587.1"/>
    </source>
</evidence>
<keyword evidence="2" id="KW-1185">Reference proteome</keyword>
<dbReference type="AlphaFoldDB" id="A0A6H5FXP6"/>
<accession>A0A6H5FXP6</accession>
<dbReference type="EMBL" id="CADCXU010002009">
    <property type="protein sequence ID" value="CAA9994587.1"/>
    <property type="molecule type" value="Genomic_DNA"/>
</dbReference>
<feature type="non-terminal residue" evidence="1">
    <location>
        <position position="112"/>
    </location>
</feature>
<gene>
    <name evidence="1" type="ORF">NTEN_LOCUS1403</name>
</gene>